<dbReference type="GO" id="GO:0005886">
    <property type="term" value="C:plasma membrane"/>
    <property type="evidence" value="ECO:0007669"/>
    <property type="project" value="UniProtKB-SubCell"/>
</dbReference>
<keyword evidence="6 8" id="KW-1133">Transmembrane helix</keyword>
<keyword evidence="12" id="KW-1185">Reference proteome</keyword>
<reference evidence="11 12" key="1">
    <citation type="submission" date="2020-08" db="EMBL/GenBank/DDBJ databases">
        <title>Genomic Encyclopedia of Type Strains, Phase IV (KMG-IV): sequencing the most valuable type-strain genomes for metagenomic binning, comparative biology and taxonomic classification.</title>
        <authorList>
            <person name="Goeker M."/>
        </authorList>
    </citation>
    <scope>NUCLEOTIDE SEQUENCE [LARGE SCALE GENOMIC DNA]</scope>
    <source>
        <strain evidence="11 12">DSM 25701</strain>
    </source>
</reference>
<dbReference type="InterPro" id="IPR003439">
    <property type="entry name" value="ABC_transporter-like_ATP-bd"/>
</dbReference>
<feature type="transmembrane region" description="Helical" evidence="8">
    <location>
        <begin position="257"/>
        <end position="281"/>
    </location>
</feature>
<dbReference type="InterPro" id="IPR027417">
    <property type="entry name" value="P-loop_NTPase"/>
</dbReference>
<dbReference type="PANTHER" id="PTHR24221">
    <property type="entry name" value="ATP-BINDING CASSETTE SUB-FAMILY B"/>
    <property type="match status" value="1"/>
</dbReference>
<evidence type="ECO:0000256" key="8">
    <source>
        <dbReference type="SAM" id="Phobius"/>
    </source>
</evidence>
<name>A0A840R1H1_9GAMM</name>
<dbReference type="GO" id="GO:0140359">
    <property type="term" value="F:ABC-type transporter activity"/>
    <property type="evidence" value="ECO:0007669"/>
    <property type="project" value="InterPro"/>
</dbReference>
<dbReference type="PROSITE" id="PS00211">
    <property type="entry name" value="ABC_TRANSPORTER_1"/>
    <property type="match status" value="1"/>
</dbReference>
<keyword evidence="4" id="KW-0547">Nucleotide-binding</keyword>
<dbReference type="GO" id="GO:0005524">
    <property type="term" value="F:ATP binding"/>
    <property type="evidence" value="ECO:0007669"/>
    <property type="project" value="UniProtKB-KW"/>
</dbReference>
<evidence type="ECO:0000256" key="5">
    <source>
        <dbReference type="ARBA" id="ARBA00022840"/>
    </source>
</evidence>
<dbReference type="AlphaFoldDB" id="A0A840R1H1"/>
<feature type="domain" description="ABC transmembrane type-1" evidence="10">
    <location>
        <begin position="34"/>
        <end position="319"/>
    </location>
</feature>
<comment type="caution">
    <text evidence="11">The sequence shown here is derived from an EMBL/GenBank/DDBJ whole genome shotgun (WGS) entry which is preliminary data.</text>
</comment>
<dbReference type="Proteomes" id="UP000536640">
    <property type="component" value="Unassembled WGS sequence"/>
</dbReference>
<organism evidence="11 12">
    <name type="scientific">Zhongshania antarctica</name>
    <dbReference type="NCBI Taxonomy" id="641702"/>
    <lineage>
        <taxon>Bacteria</taxon>
        <taxon>Pseudomonadati</taxon>
        <taxon>Pseudomonadota</taxon>
        <taxon>Gammaproteobacteria</taxon>
        <taxon>Cellvibrionales</taxon>
        <taxon>Spongiibacteraceae</taxon>
        <taxon>Zhongshania</taxon>
    </lineage>
</organism>
<dbReference type="FunFam" id="3.40.50.300:FF:000186">
    <property type="entry name" value="ATP-binding cassette sub-family B member 7, mitochondrial"/>
    <property type="match status" value="1"/>
</dbReference>
<dbReference type="PANTHER" id="PTHR24221:SF632">
    <property type="entry name" value="ATP-DEPENDENT LIPID A-CORE FLIPPASE"/>
    <property type="match status" value="1"/>
</dbReference>
<dbReference type="SUPFAM" id="SSF52540">
    <property type="entry name" value="P-loop containing nucleoside triphosphate hydrolases"/>
    <property type="match status" value="1"/>
</dbReference>
<evidence type="ECO:0000256" key="6">
    <source>
        <dbReference type="ARBA" id="ARBA00022989"/>
    </source>
</evidence>
<dbReference type="CDD" id="cd18582">
    <property type="entry name" value="ABC_6TM_ATM1_ABCB7"/>
    <property type="match status" value="1"/>
</dbReference>
<feature type="transmembrane region" description="Helical" evidence="8">
    <location>
        <begin position="293"/>
        <end position="314"/>
    </location>
</feature>
<dbReference type="Pfam" id="PF00005">
    <property type="entry name" value="ABC_tran"/>
    <property type="match status" value="1"/>
</dbReference>
<evidence type="ECO:0000259" key="10">
    <source>
        <dbReference type="PROSITE" id="PS50929"/>
    </source>
</evidence>
<dbReference type="InterPro" id="IPR036640">
    <property type="entry name" value="ABC1_TM_sf"/>
</dbReference>
<feature type="domain" description="ABC transporter" evidence="9">
    <location>
        <begin position="353"/>
        <end position="587"/>
    </location>
</feature>
<dbReference type="InterPro" id="IPR011527">
    <property type="entry name" value="ABC1_TM_dom"/>
</dbReference>
<evidence type="ECO:0000256" key="4">
    <source>
        <dbReference type="ARBA" id="ARBA00022741"/>
    </source>
</evidence>
<dbReference type="EMBL" id="JACHHW010000002">
    <property type="protein sequence ID" value="MBB5186330.1"/>
    <property type="molecule type" value="Genomic_DNA"/>
</dbReference>
<feature type="transmembrane region" description="Helical" evidence="8">
    <location>
        <begin position="174"/>
        <end position="194"/>
    </location>
</feature>
<evidence type="ECO:0000259" key="9">
    <source>
        <dbReference type="PROSITE" id="PS50893"/>
    </source>
</evidence>
<dbReference type="Gene3D" id="3.40.50.300">
    <property type="entry name" value="P-loop containing nucleotide triphosphate hydrolases"/>
    <property type="match status" value="1"/>
</dbReference>
<dbReference type="Pfam" id="PF00664">
    <property type="entry name" value="ABC_membrane"/>
    <property type="match status" value="1"/>
</dbReference>
<accession>A0A840R1H1</accession>
<evidence type="ECO:0000313" key="11">
    <source>
        <dbReference type="EMBL" id="MBB5186330.1"/>
    </source>
</evidence>
<dbReference type="GO" id="GO:0016887">
    <property type="term" value="F:ATP hydrolysis activity"/>
    <property type="evidence" value="ECO:0007669"/>
    <property type="project" value="InterPro"/>
</dbReference>
<evidence type="ECO:0000256" key="3">
    <source>
        <dbReference type="ARBA" id="ARBA00022692"/>
    </source>
</evidence>
<dbReference type="SUPFAM" id="SSF90123">
    <property type="entry name" value="ABC transporter transmembrane region"/>
    <property type="match status" value="1"/>
</dbReference>
<feature type="transmembrane region" description="Helical" evidence="8">
    <location>
        <begin position="65"/>
        <end position="89"/>
    </location>
</feature>
<dbReference type="RefSeq" id="WP_184461139.1">
    <property type="nucleotide sequence ID" value="NZ_JACHHW010000002.1"/>
</dbReference>
<keyword evidence="5 11" id="KW-0067">ATP-binding</keyword>
<keyword evidence="7 8" id="KW-0472">Membrane</keyword>
<gene>
    <name evidence="11" type="ORF">HNQ57_000591</name>
</gene>
<dbReference type="GO" id="GO:0034040">
    <property type="term" value="F:ATPase-coupled lipid transmembrane transporter activity"/>
    <property type="evidence" value="ECO:0007669"/>
    <property type="project" value="TreeGrafter"/>
</dbReference>
<dbReference type="InterPro" id="IPR003593">
    <property type="entry name" value="AAA+_ATPase"/>
</dbReference>
<evidence type="ECO:0000313" key="12">
    <source>
        <dbReference type="Proteomes" id="UP000536640"/>
    </source>
</evidence>
<dbReference type="PROSITE" id="PS50893">
    <property type="entry name" value="ABC_TRANSPORTER_2"/>
    <property type="match status" value="1"/>
</dbReference>
<dbReference type="InterPro" id="IPR017871">
    <property type="entry name" value="ABC_transporter-like_CS"/>
</dbReference>
<feature type="transmembrane region" description="Helical" evidence="8">
    <location>
        <begin position="32"/>
        <end position="53"/>
    </location>
</feature>
<evidence type="ECO:0000256" key="2">
    <source>
        <dbReference type="ARBA" id="ARBA00022448"/>
    </source>
</evidence>
<proteinExistence type="predicted"/>
<dbReference type="SMART" id="SM00382">
    <property type="entry name" value="AAA"/>
    <property type="match status" value="1"/>
</dbReference>
<comment type="subcellular location">
    <subcellularLocation>
        <location evidence="1">Cell membrane</location>
        <topology evidence="1">Multi-pass membrane protein</topology>
    </subcellularLocation>
</comment>
<sequence length="600" mass="66936">MRHGTSFNPEQDVNWKTLKELIPYLLAFRQRIGVALLCLVAAKVASVGLPFILKHIVDQLDSQDQPAIVVLPLALLLAYGALRFANVLFGEVRDTIFGRVTESAMRNIGLTVFKHLHSLDLDFHLNRRTGGLSRDIERGTNGINFLLRFMVFNIVPTFIEIGLVVVLLGWRYSIWFALIVLIAVTCYVAFSIYATERRTAYIRRANEAESRSSSRAVDSLLNFETVKYFGNEHYEAQRYDEELASWQLARRQNRLSLFALNAGQALIIAAAMTAAMVLAASQVQAEKMTLGDFVLINAFMMQIFMPLNFLGFVYREMKGSMANIEAMFALLRQRPSINDAAQAPTLALKDGCIEVQDLNFQYHSDRPILNNISFTVAAKQKVAIVGSSGAGKSTLLKLLFRFYDASSGRILIDGQDIKTVSQASLRGALGIVPQDTVLFNMSILENIRYGRIDASDEDIYEAIRMAHLSDFIARLPKGVDTLVGERGLKLSGGEKQRVAIARALLKKSPIMIFDEATSSLDSASERLILEAIKDIAREHTMLVIAHRLSTVVDADHILVLDQGEIVEQGNHASLLAQQGQYAHLWLMQQRERSIVPTAEE</sequence>
<evidence type="ECO:0000256" key="1">
    <source>
        <dbReference type="ARBA" id="ARBA00004651"/>
    </source>
</evidence>
<dbReference type="InterPro" id="IPR039421">
    <property type="entry name" value="Type_1_exporter"/>
</dbReference>
<protein>
    <submittedName>
        <fullName evidence="11">ATP-binding cassette subfamily B protein</fullName>
    </submittedName>
</protein>
<keyword evidence="2" id="KW-0813">Transport</keyword>
<evidence type="ECO:0000256" key="7">
    <source>
        <dbReference type="ARBA" id="ARBA00023136"/>
    </source>
</evidence>
<dbReference type="Gene3D" id="1.20.1560.10">
    <property type="entry name" value="ABC transporter type 1, transmembrane domain"/>
    <property type="match status" value="1"/>
</dbReference>
<dbReference type="PROSITE" id="PS50929">
    <property type="entry name" value="ABC_TM1F"/>
    <property type="match status" value="1"/>
</dbReference>
<keyword evidence="3 8" id="KW-0812">Transmembrane</keyword>
<feature type="transmembrane region" description="Helical" evidence="8">
    <location>
        <begin position="145"/>
        <end position="168"/>
    </location>
</feature>